<dbReference type="PRINTS" id="PR00080">
    <property type="entry name" value="SDRFAMILY"/>
</dbReference>
<evidence type="ECO:0000256" key="4">
    <source>
        <dbReference type="RuleBase" id="RU000363"/>
    </source>
</evidence>
<evidence type="ECO:0000256" key="3">
    <source>
        <dbReference type="ARBA" id="ARBA00023002"/>
    </source>
</evidence>
<evidence type="ECO:0000313" key="6">
    <source>
        <dbReference type="Proteomes" id="UP000031516"/>
    </source>
</evidence>
<dbReference type="Pfam" id="PF00106">
    <property type="entry name" value="adh_short"/>
    <property type="match status" value="1"/>
</dbReference>
<dbReference type="AlphaFoldDB" id="A0A0A8LAY0"/>
<dbReference type="PANTHER" id="PTHR42760">
    <property type="entry name" value="SHORT-CHAIN DEHYDROGENASES/REDUCTASES FAMILY MEMBER"/>
    <property type="match status" value="1"/>
</dbReference>
<name>A0A0A8LAY0_9SACH</name>
<gene>
    <name evidence="5" type="ORF">KLDO_g3649</name>
</gene>
<reference evidence="5 6" key="1">
    <citation type="submission" date="2014-03" db="EMBL/GenBank/DDBJ databases">
        <title>The genome of Kluyveromyces dobzhanskii.</title>
        <authorList>
            <person name="Nystedt B."/>
            <person name="Astrom S."/>
        </authorList>
    </citation>
    <scope>NUCLEOTIDE SEQUENCE [LARGE SCALE GENOMIC DNA]</scope>
    <source>
        <strain evidence="5 6">CBS 2104</strain>
    </source>
</reference>
<dbReference type="Gene3D" id="3.40.50.720">
    <property type="entry name" value="NAD(P)-binding Rossmann-like Domain"/>
    <property type="match status" value="1"/>
</dbReference>
<comment type="similarity">
    <text evidence="1 4">Belongs to the short-chain dehydrogenases/reductases (SDR) family.</text>
</comment>
<evidence type="ECO:0000256" key="1">
    <source>
        <dbReference type="ARBA" id="ARBA00006484"/>
    </source>
</evidence>
<dbReference type="PRINTS" id="PR00081">
    <property type="entry name" value="GDHRDH"/>
</dbReference>
<dbReference type="GO" id="GO:0048038">
    <property type="term" value="F:quinone binding"/>
    <property type="evidence" value="ECO:0007669"/>
    <property type="project" value="TreeGrafter"/>
</dbReference>
<evidence type="ECO:0000256" key="2">
    <source>
        <dbReference type="ARBA" id="ARBA00022857"/>
    </source>
</evidence>
<dbReference type="PANTHER" id="PTHR42760:SF133">
    <property type="entry name" value="3-OXOACYL-[ACYL-CARRIER-PROTEIN] REDUCTASE"/>
    <property type="match status" value="1"/>
</dbReference>
<dbReference type="CDD" id="cd05233">
    <property type="entry name" value="SDR_c"/>
    <property type="match status" value="1"/>
</dbReference>
<sequence>MNRNLVSIVSGGTRGIGSQIRDELLRRGHSVIFIGSTEDSVNRNQPQINLNQGQFVKGISINFQEWPTWVKSPWHQVIREAGQLATELQSDDLMAGIDKKNYRLDTLVNCAGITQTKSAIKTGPGDMASIMNVNFMSSVSLTQLVIKQMIRNSTVDGKRGRIVNIASILGDIRADVTVPGTAIYSASKAAVIQYNRVLSEELARWKIDVQTISPALVESTDMIQTLDHETLQKLRQRVGNGRLTTIQGILAEMGLSQE</sequence>
<keyword evidence="6" id="KW-1185">Reference proteome</keyword>
<protein>
    <submittedName>
        <fullName evidence="5">WGS project CCBQ000000000 data, contig 00015</fullName>
    </submittedName>
</protein>
<dbReference type="GO" id="GO:0016616">
    <property type="term" value="F:oxidoreductase activity, acting on the CH-OH group of donors, NAD or NADP as acceptor"/>
    <property type="evidence" value="ECO:0007669"/>
    <property type="project" value="TreeGrafter"/>
</dbReference>
<dbReference type="PROSITE" id="PS00061">
    <property type="entry name" value="ADH_SHORT"/>
    <property type="match status" value="1"/>
</dbReference>
<proteinExistence type="inferred from homology"/>
<dbReference type="OrthoDB" id="417891at2759"/>
<dbReference type="SUPFAM" id="SSF51735">
    <property type="entry name" value="NAD(P)-binding Rossmann-fold domains"/>
    <property type="match status" value="1"/>
</dbReference>
<evidence type="ECO:0000313" key="5">
    <source>
        <dbReference type="EMBL" id="CDO95407.1"/>
    </source>
</evidence>
<dbReference type="InterPro" id="IPR036291">
    <property type="entry name" value="NAD(P)-bd_dom_sf"/>
</dbReference>
<keyword evidence="2" id="KW-0521">NADP</keyword>
<dbReference type="GO" id="GO:0006633">
    <property type="term" value="P:fatty acid biosynthetic process"/>
    <property type="evidence" value="ECO:0007669"/>
    <property type="project" value="TreeGrafter"/>
</dbReference>
<accession>A0A0A8LAY0</accession>
<dbReference type="InterPro" id="IPR002347">
    <property type="entry name" value="SDR_fam"/>
</dbReference>
<comment type="caution">
    <text evidence="5">The sequence shown here is derived from an EMBL/GenBank/DDBJ whole genome shotgun (WGS) entry which is preliminary data.</text>
</comment>
<dbReference type="EMBL" id="CCBQ010000045">
    <property type="protein sequence ID" value="CDO95407.1"/>
    <property type="molecule type" value="Genomic_DNA"/>
</dbReference>
<dbReference type="Proteomes" id="UP000031516">
    <property type="component" value="Unassembled WGS sequence"/>
</dbReference>
<organism evidence="5 6">
    <name type="scientific">Kluyveromyces dobzhanskii CBS 2104</name>
    <dbReference type="NCBI Taxonomy" id="1427455"/>
    <lineage>
        <taxon>Eukaryota</taxon>
        <taxon>Fungi</taxon>
        <taxon>Dikarya</taxon>
        <taxon>Ascomycota</taxon>
        <taxon>Saccharomycotina</taxon>
        <taxon>Saccharomycetes</taxon>
        <taxon>Saccharomycetales</taxon>
        <taxon>Saccharomycetaceae</taxon>
        <taxon>Kluyveromyces</taxon>
    </lineage>
</organism>
<dbReference type="InterPro" id="IPR020904">
    <property type="entry name" value="Sc_DH/Rdtase_CS"/>
</dbReference>
<keyword evidence="3" id="KW-0560">Oxidoreductase</keyword>